<reference evidence="1" key="1">
    <citation type="journal article" date="2019" name="Sci. Rep.">
        <title>Draft genome of Tanacetum cinerariifolium, the natural source of mosquito coil.</title>
        <authorList>
            <person name="Yamashiro T."/>
            <person name="Shiraishi A."/>
            <person name="Satake H."/>
            <person name="Nakayama K."/>
        </authorList>
    </citation>
    <scope>NUCLEOTIDE SEQUENCE</scope>
</reference>
<dbReference type="GO" id="GO:0003676">
    <property type="term" value="F:nucleic acid binding"/>
    <property type="evidence" value="ECO:0007669"/>
    <property type="project" value="InterPro"/>
</dbReference>
<dbReference type="InterPro" id="IPR036875">
    <property type="entry name" value="Znf_CCHC_sf"/>
</dbReference>
<dbReference type="SUPFAM" id="SSF57756">
    <property type="entry name" value="Retrovirus zinc finger-like domains"/>
    <property type="match status" value="1"/>
</dbReference>
<accession>A0A6L2JKH3</accession>
<comment type="caution">
    <text evidence="1">The sequence shown here is derived from an EMBL/GenBank/DDBJ whole genome shotgun (WGS) entry which is preliminary data.</text>
</comment>
<evidence type="ECO:0000313" key="1">
    <source>
        <dbReference type="EMBL" id="GEU37097.1"/>
    </source>
</evidence>
<dbReference type="EMBL" id="BKCJ010000886">
    <property type="protein sequence ID" value="GEU37097.1"/>
    <property type="molecule type" value="Genomic_DNA"/>
</dbReference>
<evidence type="ECO:0008006" key="2">
    <source>
        <dbReference type="Google" id="ProtNLM"/>
    </source>
</evidence>
<dbReference type="AlphaFoldDB" id="A0A6L2JKH3"/>
<protein>
    <recommendedName>
        <fullName evidence="2">CCHC-type domain-containing protein</fullName>
    </recommendedName>
</protein>
<gene>
    <name evidence="1" type="ORF">Tci_009075</name>
</gene>
<organism evidence="1">
    <name type="scientific">Tanacetum cinerariifolium</name>
    <name type="common">Dalmatian daisy</name>
    <name type="synonym">Chrysanthemum cinerariifolium</name>
    <dbReference type="NCBI Taxonomy" id="118510"/>
    <lineage>
        <taxon>Eukaryota</taxon>
        <taxon>Viridiplantae</taxon>
        <taxon>Streptophyta</taxon>
        <taxon>Embryophyta</taxon>
        <taxon>Tracheophyta</taxon>
        <taxon>Spermatophyta</taxon>
        <taxon>Magnoliopsida</taxon>
        <taxon>eudicotyledons</taxon>
        <taxon>Gunneridae</taxon>
        <taxon>Pentapetalae</taxon>
        <taxon>asterids</taxon>
        <taxon>campanulids</taxon>
        <taxon>Asterales</taxon>
        <taxon>Asteraceae</taxon>
        <taxon>Asteroideae</taxon>
        <taxon>Anthemideae</taxon>
        <taxon>Anthemidinae</taxon>
        <taxon>Tanacetum</taxon>
    </lineage>
</organism>
<dbReference type="Gene3D" id="4.10.60.10">
    <property type="entry name" value="Zinc finger, CCHC-type"/>
    <property type="match status" value="1"/>
</dbReference>
<sequence>MADIYATGSKSRPPMLNKENYVPWSSHLLRYAKSRPNRKLIHNTILNGPYVRRMIPEPGDVNHEVNVTETFHMQTDDEVYEKELKQIEADDQAIQTILLGLPEDIYAAVDSCETAQEIWLRPEWNRHITIVHQTKDMHTADYTQLYDFLKYDQKEVDELKAERLAKTQDPLALMANSNNPYAFPAPRQDQSSFNQNYLLQLMPNHEDIRDPATAMNMALALMAKAFKLDYSTPTNNNQRISSNPRNRQIAQPGQNARNLTGYNDVQNVGNQVSQNPRVQNVENENGLIGVPRNGNQNGNGNLVAVRAEGNAVGQNGNQIKCYSCREVGYYARNCTVRPRRRDAAYLQTQLLIAQKEEAGIQLQAEEYDLMAAATDLDEIEKVNANWILMDNLQQASTFGTQTDSAPVYDSDGSAEGCLDSGLSTLISLEKLFSELIHGILTFSGSQERSVGEKGFLAGILVTGLLGSGLGVWGKGLVQQAKLLKEKVFILDPNEALMSTQQYMDKVVEDVGDDDDIKSAAWVSATNYVNTFGGTVTGCLGDVNNFLNNGKLELVVGIVKSCSQICLAT</sequence>
<name>A0A6L2JKH3_TANCI</name>
<dbReference type="GO" id="GO:0008270">
    <property type="term" value="F:zinc ion binding"/>
    <property type="evidence" value="ECO:0007669"/>
    <property type="project" value="InterPro"/>
</dbReference>
<proteinExistence type="predicted"/>